<accession>A0ABQ3NIU4</accession>
<evidence type="ECO:0000256" key="1">
    <source>
        <dbReference type="SAM" id="Coils"/>
    </source>
</evidence>
<feature type="transmembrane region" description="Helical" evidence="2">
    <location>
        <begin position="74"/>
        <end position="97"/>
    </location>
</feature>
<feature type="coiled-coil region" evidence="1">
    <location>
        <begin position="34"/>
        <end position="61"/>
    </location>
</feature>
<keyword evidence="2" id="KW-0812">Transmembrane</keyword>
<dbReference type="GeneID" id="86953843"/>
<sequence>MGSMPDRHASQHPNTPAILGHTLEDLLAAAEHELLRRKGEVEQQKTEVRRLKRRRSRARRRVLRRRTARTVRPALGVALGVCGLLAFLFGLVAFLLGSDMADDWFTMGVTAWGAAGVFRPDRRP</sequence>
<organism evidence="3 4">
    <name type="scientific">Streptomyces virginiae</name>
    <name type="common">Streptomyces cinnamonensis</name>
    <dbReference type="NCBI Taxonomy" id="1961"/>
    <lineage>
        <taxon>Bacteria</taxon>
        <taxon>Bacillati</taxon>
        <taxon>Actinomycetota</taxon>
        <taxon>Actinomycetes</taxon>
        <taxon>Kitasatosporales</taxon>
        <taxon>Streptomycetaceae</taxon>
        <taxon>Streptomyces</taxon>
    </lineage>
</organism>
<dbReference type="EMBL" id="BNDV01000008">
    <property type="protein sequence ID" value="GHI12672.1"/>
    <property type="molecule type" value="Genomic_DNA"/>
</dbReference>
<dbReference type="RefSeq" id="WP_030662840.1">
    <property type="nucleotide sequence ID" value="NZ_BMRU01000014.1"/>
</dbReference>
<name>A0ABQ3NIU4_STRVG</name>
<comment type="caution">
    <text evidence="3">The sequence shown here is derived from an EMBL/GenBank/DDBJ whole genome shotgun (WGS) entry which is preliminary data.</text>
</comment>
<evidence type="ECO:0000313" key="4">
    <source>
        <dbReference type="Proteomes" id="UP000660554"/>
    </source>
</evidence>
<keyword evidence="4" id="KW-1185">Reference proteome</keyword>
<dbReference type="Proteomes" id="UP000660554">
    <property type="component" value="Unassembled WGS sequence"/>
</dbReference>
<evidence type="ECO:0000256" key="2">
    <source>
        <dbReference type="SAM" id="Phobius"/>
    </source>
</evidence>
<evidence type="ECO:0008006" key="5">
    <source>
        <dbReference type="Google" id="ProtNLM"/>
    </source>
</evidence>
<keyword evidence="1" id="KW-0175">Coiled coil</keyword>
<evidence type="ECO:0000313" key="3">
    <source>
        <dbReference type="EMBL" id="GHI12672.1"/>
    </source>
</evidence>
<reference evidence="4" key="1">
    <citation type="submission" date="2020-09" db="EMBL/GenBank/DDBJ databases">
        <title>Whole genome shotgun sequence of Streptomyces cinnamonensis NBRC 15873.</title>
        <authorList>
            <person name="Komaki H."/>
            <person name="Tamura T."/>
        </authorList>
    </citation>
    <scope>NUCLEOTIDE SEQUENCE [LARGE SCALE GENOMIC DNA]</scope>
    <source>
        <strain evidence="4">NBRC 15873</strain>
    </source>
</reference>
<protein>
    <recommendedName>
        <fullName evidence="5">Integral membrane protein</fullName>
    </recommendedName>
</protein>
<keyword evidence="2" id="KW-0472">Membrane</keyword>
<proteinExistence type="predicted"/>
<keyword evidence="2" id="KW-1133">Transmembrane helix</keyword>
<gene>
    <name evidence="3" type="ORF">Scinn_21350</name>
</gene>